<dbReference type="EMBL" id="VIFM01000221">
    <property type="protein sequence ID" value="TQF10917.1"/>
    <property type="molecule type" value="Genomic_DNA"/>
</dbReference>
<evidence type="ECO:0000313" key="1">
    <source>
        <dbReference type="EMBL" id="TQF10917.1"/>
    </source>
</evidence>
<comment type="caution">
    <text evidence="1">The sequence shown here is derived from an EMBL/GenBank/DDBJ whole genome shotgun (WGS) entry which is preliminary data.</text>
</comment>
<dbReference type="AlphaFoldDB" id="A0A540WPW2"/>
<proteinExistence type="predicted"/>
<organism evidence="1 2">
    <name type="scientific">Myxococcus llanfairpwllgwyngyllgogerychwyrndrobwllllantysiliogogogochensis</name>
    <dbReference type="NCBI Taxonomy" id="2590453"/>
    <lineage>
        <taxon>Bacteria</taxon>
        <taxon>Pseudomonadati</taxon>
        <taxon>Myxococcota</taxon>
        <taxon>Myxococcia</taxon>
        <taxon>Myxococcales</taxon>
        <taxon>Cystobacterineae</taxon>
        <taxon>Myxococcaceae</taxon>
        <taxon>Myxococcus</taxon>
    </lineage>
</organism>
<dbReference type="RefSeq" id="WP_141647322.1">
    <property type="nucleotide sequence ID" value="NZ_VIFM01000221.1"/>
</dbReference>
<protein>
    <submittedName>
        <fullName evidence="1">Uncharacterized protein</fullName>
    </submittedName>
</protein>
<keyword evidence="2" id="KW-1185">Reference proteome</keyword>
<sequence>MLSALTVAAAVALGSPAPETGGPLELARFAGHVVACTEDGLEVLDSSGKPVRVVSTEDGLPSPFCLALEVAGDRLFAATDAGIVSLDASFRVEPVLDVRWHALPDAEDASEAEYVERLDALARTLPSDATYTVLTSRHAGTEDGRVMELGTHRVWTVAGPVLHIEEERRGVRVATEGGVFLIDTEGRLATR</sequence>
<dbReference type="Proteomes" id="UP000315369">
    <property type="component" value="Unassembled WGS sequence"/>
</dbReference>
<reference evidence="1 2" key="1">
    <citation type="submission" date="2019-06" db="EMBL/GenBank/DDBJ databases">
        <authorList>
            <person name="Livingstone P."/>
            <person name="Whitworth D."/>
        </authorList>
    </citation>
    <scope>NUCLEOTIDE SEQUENCE [LARGE SCALE GENOMIC DNA]</scope>
    <source>
        <strain evidence="1 2">AM401</strain>
    </source>
</reference>
<evidence type="ECO:0000313" key="2">
    <source>
        <dbReference type="Proteomes" id="UP000315369"/>
    </source>
</evidence>
<name>A0A540WPW2_9BACT</name>
<gene>
    <name evidence="1" type="ORF">FJV41_37050</name>
</gene>
<dbReference type="OrthoDB" id="9797097at2"/>
<accession>A0A540WPW2</accession>